<evidence type="ECO:0000313" key="6">
    <source>
        <dbReference type="Proteomes" id="UP000007464"/>
    </source>
</evidence>
<dbReference type="NCBIfam" id="NF008018">
    <property type="entry name" value="PRK10748.1"/>
    <property type="match status" value="1"/>
</dbReference>
<evidence type="ECO:0000256" key="2">
    <source>
        <dbReference type="ARBA" id="ARBA00022723"/>
    </source>
</evidence>
<dbReference type="InterPro" id="IPR023214">
    <property type="entry name" value="HAD_sf"/>
</dbReference>
<organism evidence="5 6">
    <name type="scientific">Blochmanniella vafra (strain BVAF)</name>
    <dbReference type="NCBI Taxonomy" id="859654"/>
    <lineage>
        <taxon>Bacteria</taxon>
        <taxon>Pseudomonadati</taxon>
        <taxon>Pseudomonadota</taxon>
        <taxon>Gammaproteobacteria</taxon>
        <taxon>Enterobacterales</taxon>
        <taxon>Enterobacteriaceae</taxon>
        <taxon>ant endosymbionts</taxon>
        <taxon>Candidatus Blochmanniella</taxon>
    </lineage>
</organism>
<evidence type="ECO:0000256" key="4">
    <source>
        <dbReference type="ARBA" id="ARBA00022842"/>
    </source>
</evidence>
<dbReference type="Gene3D" id="3.40.50.1000">
    <property type="entry name" value="HAD superfamily/HAD-like"/>
    <property type="match status" value="1"/>
</dbReference>
<accession>E8Q6I9</accession>
<dbReference type="RefSeq" id="WP_013516883.1">
    <property type="nucleotide sequence ID" value="NC_014909.2"/>
</dbReference>
<evidence type="ECO:0000256" key="1">
    <source>
        <dbReference type="ARBA" id="ARBA00001946"/>
    </source>
</evidence>
<dbReference type="SUPFAM" id="SSF56784">
    <property type="entry name" value="HAD-like"/>
    <property type="match status" value="1"/>
</dbReference>
<dbReference type="InterPro" id="IPR051400">
    <property type="entry name" value="HAD-like_hydrolase"/>
</dbReference>
<dbReference type="InterPro" id="IPR006439">
    <property type="entry name" value="HAD-SF_hydro_IA"/>
</dbReference>
<dbReference type="Proteomes" id="UP000007464">
    <property type="component" value="Chromosome"/>
</dbReference>
<reference evidence="5 6" key="1">
    <citation type="journal article" date="2010" name="BMC Genomics">
        <title>Unprecedented loss of ammonia assimilation capability in a urease-encoding bacterial mutualist.</title>
        <authorList>
            <person name="Williams L.E."/>
            <person name="Wernegreen J.J."/>
        </authorList>
    </citation>
    <scope>NUCLEOTIDE SEQUENCE [LARGE SCALE GENOMIC DNA]</scope>
    <source>
        <strain evidence="5 6">BVAF</strain>
    </source>
</reference>
<dbReference type="InterPro" id="IPR036412">
    <property type="entry name" value="HAD-like_sf"/>
</dbReference>
<dbReference type="EMBL" id="CP002189">
    <property type="protein sequence ID" value="ADV33958.1"/>
    <property type="molecule type" value="Genomic_DNA"/>
</dbReference>
<sequence>MIQICRSIKPFYAITLDLDNTLYDNKPIICRAEDKLVFFLRRYHPALYNVRKSDFYFSKKMVKSLDPEIYHDVNSWRWKSLENILLKSGLSKHDAQLGADCAMEMIIYWRNQIDVSINTIQALKALSSKWPLIAITNGNSNLIMCGLRRYFSDVLRAGIHGRAKPYKDMYLLSSKYFGMSCKYILHVGDDLYSDIQGAILSGMQSCWMQRYSLSSIIVNTKLLPHLVISDLTSLAYFL</sequence>
<dbReference type="GO" id="GO:0016787">
    <property type="term" value="F:hydrolase activity"/>
    <property type="evidence" value="ECO:0007669"/>
    <property type="project" value="UniProtKB-KW"/>
</dbReference>
<evidence type="ECO:0000256" key="3">
    <source>
        <dbReference type="ARBA" id="ARBA00022801"/>
    </source>
</evidence>
<dbReference type="HOGENOM" id="CLU_045011_8_2_6"/>
<dbReference type="PANTHER" id="PTHR46470:SF4">
    <property type="entry name" value="5-AMINO-6-(5-PHOSPHO-D-RIBITYLAMINO)URACIL PHOSPHATASE YIGB"/>
    <property type="match status" value="1"/>
</dbReference>
<dbReference type="Gene3D" id="1.20.120.1600">
    <property type="match status" value="1"/>
</dbReference>
<keyword evidence="3 5" id="KW-0378">Hydrolase</keyword>
<dbReference type="SFLD" id="SFLDG01129">
    <property type="entry name" value="C1.5:_HAD__Beta-PGM__Phosphata"/>
    <property type="match status" value="1"/>
</dbReference>
<dbReference type="AlphaFoldDB" id="E8Q6I9"/>
<proteinExistence type="predicted"/>
<gene>
    <name evidence="5" type="primary">yigB</name>
    <name evidence="5" type="ordered locus">BVAF_580</name>
</gene>
<protein>
    <submittedName>
        <fullName evidence="5">HAD-superfamily hydrolase</fullName>
    </submittedName>
</protein>
<comment type="cofactor">
    <cofactor evidence="1">
        <name>Mg(2+)</name>
        <dbReference type="ChEBI" id="CHEBI:18420"/>
    </cofactor>
</comment>
<dbReference type="GO" id="GO:0009231">
    <property type="term" value="P:riboflavin biosynthetic process"/>
    <property type="evidence" value="ECO:0007669"/>
    <property type="project" value="TreeGrafter"/>
</dbReference>
<name>E8Q6I9_BLOVB</name>
<keyword evidence="4" id="KW-0460">Magnesium</keyword>
<evidence type="ECO:0000313" key="5">
    <source>
        <dbReference type="EMBL" id="ADV33958.1"/>
    </source>
</evidence>
<dbReference type="PANTHER" id="PTHR46470">
    <property type="entry name" value="N-ACYLNEURAMINATE-9-PHOSPHATASE"/>
    <property type="match status" value="1"/>
</dbReference>
<dbReference type="NCBIfam" id="TIGR01549">
    <property type="entry name" value="HAD-SF-IA-v1"/>
    <property type="match status" value="1"/>
</dbReference>
<dbReference type="Pfam" id="PF00702">
    <property type="entry name" value="Hydrolase"/>
    <property type="match status" value="1"/>
</dbReference>
<keyword evidence="6" id="KW-1185">Reference proteome</keyword>
<dbReference type="KEGG" id="bva:BVAF_580"/>
<dbReference type="GO" id="GO:0046872">
    <property type="term" value="F:metal ion binding"/>
    <property type="evidence" value="ECO:0007669"/>
    <property type="project" value="UniProtKB-KW"/>
</dbReference>
<keyword evidence="2" id="KW-0479">Metal-binding</keyword>
<dbReference type="STRING" id="859654.BVAF_580"/>
<dbReference type="SFLD" id="SFLDS00003">
    <property type="entry name" value="Haloacid_Dehalogenase"/>
    <property type="match status" value="1"/>
</dbReference>